<feature type="transmembrane region" description="Helical" evidence="1">
    <location>
        <begin position="30"/>
        <end position="50"/>
    </location>
</feature>
<comment type="caution">
    <text evidence="2">The sequence shown here is derived from an EMBL/GenBank/DDBJ whole genome shotgun (WGS) entry which is preliminary data.</text>
</comment>
<reference evidence="2 3" key="1">
    <citation type="submission" date="2021-03" db="EMBL/GenBank/DDBJ databases">
        <title>Genomic Encyclopedia of Type Strains, Phase IV (KMG-IV): sequencing the most valuable type-strain genomes for metagenomic binning, comparative biology and taxonomic classification.</title>
        <authorList>
            <person name="Goeker M."/>
        </authorList>
    </citation>
    <scope>NUCLEOTIDE SEQUENCE [LARGE SCALE GENOMIC DNA]</scope>
    <source>
        <strain evidence="2 3">DSM 27512</strain>
    </source>
</reference>
<gene>
    <name evidence="2" type="ORF">J2Z35_001181</name>
</gene>
<evidence type="ECO:0000313" key="3">
    <source>
        <dbReference type="Proteomes" id="UP001314903"/>
    </source>
</evidence>
<name>A0ABS4KHW9_9FIRM</name>
<keyword evidence="3" id="KW-1185">Reference proteome</keyword>
<keyword evidence="1" id="KW-0472">Membrane</keyword>
<keyword evidence="1" id="KW-0812">Transmembrane</keyword>
<dbReference type="EMBL" id="JAGGLI010000011">
    <property type="protein sequence ID" value="MBP2027387.1"/>
    <property type="molecule type" value="Genomic_DNA"/>
</dbReference>
<evidence type="ECO:0000256" key="1">
    <source>
        <dbReference type="SAM" id="Phobius"/>
    </source>
</evidence>
<proteinExistence type="predicted"/>
<organism evidence="2 3">
    <name type="scientific">Acetoanaerobium pronyense</name>
    <dbReference type="NCBI Taxonomy" id="1482736"/>
    <lineage>
        <taxon>Bacteria</taxon>
        <taxon>Bacillati</taxon>
        <taxon>Bacillota</taxon>
        <taxon>Clostridia</taxon>
        <taxon>Peptostreptococcales</taxon>
        <taxon>Filifactoraceae</taxon>
        <taxon>Acetoanaerobium</taxon>
    </lineage>
</organism>
<keyword evidence="1" id="KW-1133">Transmembrane helix</keyword>
<accession>A0ABS4KHW9</accession>
<dbReference type="RefSeq" id="WP_209660438.1">
    <property type="nucleotide sequence ID" value="NZ_JAGGLI010000011.1"/>
</dbReference>
<sequence>MELESIDNQINSLKDTITLIDGTVKFHLTIQWMVLAFVIAASGWALYLMAKDWFEKGLDRRVEQLKTELIDEITNYSVINLLRTISLSGVQTISSKKKPNLVIINAYFSDYDKTYGCEFVKNSFIWSKNEISRDPIKILCPNKSTVELRFKNISQNGFELEWKTYGEAPDVTVALEIIVM</sequence>
<evidence type="ECO:0000313" key="2">
    <source>
        <dbReference type="EMBL" id="MBP2027387.1"/>
    </source>
</evidence>
<protein>
    <submittedName>
        <fullName evidence="2">Uncharacterized protein</fullName>
    </submittedName>
</protein>
<dbReference type="Proteomes" id="UP001314903">
    <property type="component" value="Unassembled WGS sequence"/>
</dbReference>